<evidence type="ECO:0000256" key="2">
    <source>
        <dbReference type="ARBA" id="ARBA00022553"/>
    </source>
</evidence>
<dbReference type="Pfam" id="PF12474">
    <property type="entry name" value="PKK"/>
    <property type="match status" value="2"/>
</dbReference>
<dbReference type="GO" id="GO:0005524">
    <property type="term" value="F:ATP binding"/>
    <property type="evidence" value="ECO:0007669"/>
    <property type="project" value="UniProtKB-UniRule"/>
</dbReference>
<proteinExistence type="predicted"/>
<dbReference type="PANTHER" id="PTHR46538">
    <property type="entry name" value="PROTEIN KINASE DOMAIN-CONTAINING PROTEIN"/>
    <property type="match status" value="1"/>
</dbReference>
<dbReference type="PROSITE" id="PS00108">
    <property type="entry name" value="PROTEIN_KINASE_ST"/>
    <property type="match status" value="1"/>
</dbReference>
<evidence type="ECO:0000256" key="9">
    <source>
        <dbReference type="SAM" id="MobiDB-lite"/>
    </source>
</evidence>
<evidence type="ECO:0000256" key="5">
    <source>
        <dbReference type="ARBA" id="ARBA00022777"/>
    </source>
</evidence>
<dbReference type="InterPro" id="IPR008271">
    <property type="entry name" value="Ser/Thr_kinase_AS"/>
</dbReference>
<feature type="compositionally biased region" description="Basic and acidic residues" evidence="9">
    <location>
        <begin position="324"/>
        <end position="341"/>
    </location>
</feature>
<feature type="compositionally biased region" description="Basic and acidic residues" evidence="9">
    <location>
        <begin position="1474"/>
        <end position="1512"/>
    </location>
</feature>
<feature type="compositionally biased region" description="Low complexity" evidence="9">
    <location>
        <begin position="393"/>
        <end position="424"/>
    </location>
</feature>
<dbReference type="Pfam" id="PF00069">
    <property type="entry name" value="Pkinase"/>
    <property type="match status" value="1"/>
</dbReference>
<keyword evidence="12" id="KW-1185">Reference proteome</keyword>
<dbReference type="InterPro" id="IPR011009">
    <property type="entry name" value="Kinase-like_dom_sf"/>
</dbReference>
<feature type="compositionally biased region" description="Polar residues" evidence="9">
    <location>
        <begin position="446"/>
        <end position="463"/>
    </location>
</feature>
<keyword evidence="2" id="KW-0597">Phosphoprotein</keyword>
<keyword evidence="1" id="KW-0723">Serine/threonine-protein kinase</keyword>
<dbReference type="InterPro" id="IPR022165">
    <property type="entry name" value="PKK"/>
</dbReference>
<keyword evidence="4 7" id="KW-0547">Nucleotide-binding</keyword>
<feature type="compositionally biased region" description="Polar residues" evidence="9">
    <location>
        <begin position="632"/>
        <end position="672"/>
    </location>
</feature>
<name>A0AAE1KE97_PETCI</name>
<dbReference type="InterPro" id="IPR000719">
    <property type="entry name" value="Prot_kinase_dom"/>
</dbReference>
<feature type="compositionally biased region" description="Low complexity" evidence="9">
    <location>
        <begin position="1050"/>
        <end position="1067"/>
    </location>
</feature>
<feature type="compositionally biased region" description="Basic and acidic residues" evidence="9">
    <location>
        <begin position="527"/>
        <end position="544"/>
    </location>
</feature>
<accession>A0AAE1KE97</accession>
<dbReference type="Gene3D" id="1.10.510.10">
    <property type="entry name" value="Transferase(Phosphotransferase) domain 1"/>
    <property type="match status" value="1"/>
</dbReference>
<keyword evidence="6 7" id="KW-0067">ATP-binding</keyword>
<evidence type="ECO:0000256" key="8">
    <source>
        <dbReference type="SAM" id="Coils"/>
    </source>
</evidence>
<feature type="compositionally biased region" description="Polar residues" evidence="9">
    <location>
        <begin position="342"/>
        <end position="358"/>
    </location>
</feature>
<evidence type="ECO:0000256" key="1">
    <source>
        <dbReference type="ARBA" id="ARBA00022527"/>
    </source>
</evidence>
<gene>
    <name evidence="11" type="ORF">Pcinc_023976</name>
</gene>
<feature type="compositionally biased region" description="Pro residues" evidence="9">
    <location>
        <begin position="683"/>
        <end position="692"/>
    </location>
</feature>
<dbReference type="PROSITE" id="PS50011">
    <property type="entry name" value="PROTEIN_KINASE_DOM"/>
    <property type="match status" value="1"/>
</dbReference>
<feature type="binding site" evidence="7">
    <location>
        <position position="64"/>
    </location>
    <ligand>
        <name>ATP</name>
        <dbReference type="ChEBI" id="CHEBI:30616"/>
    </ligand>
</feature>
<feature type="compositionally biased region" description="Basic and acidic residues" evidence="9">
    <location>
        <begin position="1115"/>
        <end position="1125"/>
    </location>
</feature>
<comment type="caution">
    <text evidence="11">The sequence shown here is derived from an EMBL/GenBank/DDBJ whole genome shotgun (WGS) entry which is preliminary data.</text>
</comment>
<feature type="region of interest" description="Disordered" evidence="9">
    <location>
        <begin position="316"/>
        <end position="692"/>
    </location>
</feature>
<protein>
    <recommendedName>
        <fullName evidence="10">Protein kinase domain-containing protein</fullName>
    </recommendedName>
</protein>
<feature type="coiled-coil region" evidence="8">
    <location>
        <begin position="53"/>
        <end position="80"/>
    </location>
</feature>
<evidence type="ECO:0000313" key="12">
    <source>
        <dbReference type="Proteomes" id="UP001286313"/>
    </source>
</evidence>
<feature type="compositionally biased region" description="Polar residues" evidence="9">
    <location>
        <begin position="968"/>
        <end position="993"/>
    </location>
</feature>
<evidence type="ECO:0000256" key="7">
    <source>
        <dbReference type="PROSITE-ProRule" id="PRU10141"/>
    </source>
</evidence>
<dbReference type="Proteomes" id="UP001286313">
    <property type="component" value="Unassembled WGS sequence"/>
</dbReference>
<dbReference type="InterPro" id="IPR051585">
    <property type="entry name" value="STE20_Ser/Thr_Kinases"/>
</dbReference>
<feature type="region of interest" description="Disordered" evidence="9">
    <location>
        <begin position="743"/>
        <end position="771"/>
    </location>
</feature>
<dbReference type="PANTHER" id="PTHR46538:SF3">
    <property type="entry name" value="PROTEIN KINASE DOMAIN-CONTAINING PROTEIN"/>
    <property type="match status" value="1"/>
</dbReference>
<feature type="compositionally biased region" description="Polar residues" evidence="9">
    <location>
        <begin position="1074"/>
        <end position="1086"/>
    </location>
</feature>
<evidence type="ECO:0000256" key="3">
    <source>
        <dbReference type="ARBA" id="ARBA00022679"/>
    </source>
</evidence>
<feature type="compositionally biased region" description="Basic and acidic residues" evidence="9">
    <location>
        <begin position="921"/>
        <end position="939"/>
    </location>
</feature>
<feature type="domain" description="Protein kinase" evidence="10">
    <location>
        <begin position="35"/>
        <end position="293"/>
    </location>
</feature>
<feature type="compositionally biased region" description="Polar residues" evidence="9">
    <location>
        <begin position="430"/>
        <end position="439"/>
    </location>
</feature>
<feature type="compositionally biased region" description="Basic and acidic residues" evidence="9">
    <location>
        <begin position="1096"/>
        <end position="1107"/>
    </location>
</feature>
<feature type="compositionally biased region" description="Basic and acidic residues" evidence="9">
    <location>
        <begin position="359"/>
        <end position="371"/>
    </location>
</feature>
<feature type="compositionally biased region" description="Polar residues" evidence="9">
    <location>
        <begin position="1029"/>
        <end position="1039"/>
    </location>
</feature>
<keyword evidence="8" id="KW-0175">Coiled coil</keyword>
<feature type="region of interest" description="Disordered" evidence="9">
    <location>
        <begin position="1469"/>
        <end position="1517"/>
    </location>
</feature>
<dbReference type="SMART" id="SM00220">
    <property type="entry name" value="S_TKc"/>
    <property type="match status" value="1"/>
</dbReference>
<dbReference type="EMBL" id="JAWQEG010002604">
    <property type="protein sequence ID" value="KAK3870832.1"/>
    <property type="molecule type" value="Genomic_DNA"/>
</dbReference>
<organism evidence="11 12">
    <name type="scientific">Petrolisthes cinctipes</name>
    <name type="common">Flat porcelain crab</name>
    <dbReference type="NCBI Taxonomy" id="88211"/>
    <lineage>
        <taxon>Eukaryota</taxon>
        <taxon>Metazoa</taxon>
        <taxon>Ecdysozoa</taxon>
        <taxon>Arthropoda</taxon>
        <taxon>Crustacea</taxon>
        <taxon>Multicrustacea</taxon>
        <taxon>Malacostraca</taxon>
        <taxon>Eumalacostraca</taxon>
        <taxon>Eucarida</taxon>
        <taxon>Decapoda</taxon>
        <taxon>Pleocyemata</taxon>
        <taxon>Anomura</taxon>
        <taxon>Galatheoidea</taxon>
        <taxon>Porcellanidae</taxon>
        <taxon>Petrolisthes</taxon>
    </lineage>
</organism>
<dbReference type="FunFam" id="1.10.510.10:FF:001091">
    <property type="entry name" value="STE family protein kinase"/>
    <property type="match status" value="1"/>
</dbReference>
<evidence type="ECO:0000256" key="6">
    <source>
        <dbReference type="ARBA" id="ARBA00022840"/>
    </source>
</evidence>
<evidence type="ECO:0000256" key="4">
    <source>
        <dbReference type="ARBA" id="ARBA00022741"/>
    </source>
</evidence>
<feature type="region of interest" description="Disordered" evidence="9">
    <location>
        <begin position="921"/>
        <end position="1130"/>
    </location>
</feature>
<keyword evidence="5" id="KW-0418">Kinase</keyword>
<evidence type="ECO:0000313" key="11">
    <source>
        <dbReference type="EMBL" id="KAK3870832.1"/>
    </source>
</evidence>
<dbReference type="InterPro" id="IPR017441">
    <property type="entry name" value="Protein_kinase_ATP_BS"/>
</dbReference>
<dbReference type="SUPFAM" id="SSF56112">
    <property type="entry name" value="Protein kinase-like (PK-like)"/>
    <property type="match status" value="1"/>
</dbReference>
<feature type="coiled-coil region" evidence="8">
    <location>
        <begin position="1415"/>
        <end position="1445"/>
    </location>
</feature>
<evidence type="ECO:0000259" key="10">
    <source>
        <dbReference type="PROSITE" id="PS50011"/>
    </source>
</evidence>
<dbReference type="Gene3D" id="3.30.200.20">
    <property type="entry name" value="Phosphorylase Kinase, domain 1"/>
    <property type="match status" value="1"/>
</dbReference>
<dbReference type="GO" id="GO:0004674">
    <property type="term" value="F:protein serine/threonine kinase activity"/>
    <property type="evidence" value="ECO:0007669"/>
    <property type="project" value="UniProtKB-KW"/>
</dbReference>
<feature type="compositionally biased region" description="Polar residues" evidence="9">
    <location>
        <begin position="515"/>
        <end position="525"/>
    </location>
</feature>
<feature type="region of interest" description="Disordered" evidence="9">
    <location>
        <begin position="834"/>
        <end position="859"/>
    </location>
</feature>
<feature type="compositionally biased region" description="Basic and acidic residues" evidence="9">
    <location>
        <begin position="597"/>
        <end position="617"/>
    </location>
</feature>
<dbReference type="PROSITE" id="PS00107">
    <property type="entry name" value="PROTEIN_KINASE_ATP"/>
    <property type="match status" value="1"/>
</dbReference>
<keyword evidence="3" id="KW-0808">Transferase</keyword>
<reference evidence="11" key="1">
    <citation type="submission" date="2023-10" db="EMBL/GenBank/DDBJ databases">
        <title>Genome assemblies of two species of porcelain crab, Petrolisthes cinctipes and Petrolisthes manimaculis (Anomura: Porcellanidae).</title>
        <authorList>
            <person name="Angst P."/>
        </authorList>
    </citation>
    <scope>NUCLEOTIDE SEQUENCE</scope>
    <source>
        <strain evidence="11">PB745_01</strain>
        <tissue evidence="11">Gill</tissue>
    </source>
</reference>
<sequence>MPLISKFRDIFKGGSSAKKKKHFHNVRLDNPDEFWDIIGELGDGAYGKVYKALHRETKQLAALKQVALEEEEDLENFMIEIDILSECKHDNVVELLEAYHYDGKLWMYLEYCDGGAMDSVMADLYRPLTEPQIAYVCKYLVEALIYIHENKVIHRDLKAGNVLLTMEGGVKLADFGVSAKNKNTYDKRGTFIGTPYWLAPEVILCETFIDAKYDYKADVWSLGISLIEFAQMDPPNHEISPVRVMLKIQKSDPPKLDYPSKYSKEFNDFISKCLVKDPSQRPSATDLLKHPFISKDLDSKPIRDLLLEYKAEVVDEEVDEEGDDQRISRISEDEPSHEHPFSDTSSTTSKLQDSSNTISEEKPPSPRKEENEVVVPVSGERRKGPAPPPPVGGSPVTTPTSSASSTPFKKGPAPAVPTSTTPSKPRAPSPTIQPLSSSPAVGESIADSSPISTVGKVATSTPSGKGPAPDPASIAQSPVAGEKIITDQPQTPIPDLEQNDSSVLINKEESKDSSHVPQNVNNNEPLSEEKMEIDDATKTEDVEQHIAASNTHEPKKSSDTDIIDNVSSATEKALLRDDNLSSHDFTMLPVTSTTSESNKESEILEDVGTKLEDKEIEVIPFSNIVMKPESPTVPSQPDISSQDNVDASQESSCVVSPQSHVSSLDNSDSYSETKPPEVQVSPPVLPASPPEAAPVIASIGSDATVIVRTPTPTLPEQTQGQPPVKKDSIVTYSGPAIIEDAFNKTEECPSPEDTVSRPPATSSPSLSEAEEQAVLILESAIASAGDIASSKSSQEDDVGVEDVTLTGTSVILTPDQEAEEADKMKEKEVIENVVKEKEGEPESVTEVSVTPNDGHKLDESEVVISNSSILHDEMEQQPVSVPAELHYESTMEVVEESVAPSSPVAAGDVTHISVVAVDDKAEKEASLQKEKANSPEKENVSSVIVEPKSTTQVKPAVVHNEVDHQGHLETSSNISNMSNLSGGTASTGHSISSAEEENRPAMSLVIEGTTVEATDVDDDDVFHHTDQQNSKTARESSGNKPELVRELTIGSEVSLESGVSSGSTVSTPTHHNDYSQQSTPVMTSPGTKILPNGIGKEAHRLSDKSDWDTVSTTSSEKENRPREREDEGLEEVVLRRHGRGDDVTLQPLEKNMRNPRTKAENDLVALRKKTRKRTRKFVVDGVVVTTRQVFYEDEGTATGHFARKQELRELKLLQKIEQKQFQDLAVKANLARSEQEKKFELERQQLLRGYDSEIEVLNRQQKQQVERAECVQEIELKNASKKIRAEQERELKAFREGLKQELKLLKQEVDLLPKDKRKDAFKTRKERLDLDQSEREKLFLEKLHEAHEVSLKRLGNDHREKIALLERQFLQQKHQLLRSRESALWEMEERHLHEKHQLSKRQLKDIFFLQRHQMLLRHEKELEQVKRVNQQKEEELIKRQQIEKRQLPKRIRQEMKARELMFRESMRISTSHLPDSHEDEKNKIRKFQENEKRRYEAEKKRAEQKHQRKLEELQATSESTVKELEQLQNEKRKMLMEHETNKLKSQDEEYQRELREWKENLKPRKQRLEKDFHADWIFAQRTHLDYQKLEEEFEKQLNEQEQFYGAYLCQRLGSSITPSQSTSSLARSNAS</sequence>